<evidence type="ECO:0000313" key="3">
    <source>
        <dbReference type="Proteomes" id="UP001161691"/>
    </source>
</evidence>
<keyword evidence="1" id="KW-0472">Membrane</keyword>
<feature type="transmembrane region" description="Helical" evidence="1">
    <location>
        <begin position="7"/>
        <end position="35"/>
    </location>
</feature>
<dbReference type="EMBL" id="JAGRPV010000001">
    <property type="protein sequence ID" value="MDI4643370.1"/>
    <property type="molecule type" value="Genomic_DNA"/>
</dbReference>
<reference evidence="2" key="1">
    <citation type="submission" date="2023-04" db="EMBL/GenBank/DDBJ databases">
        <title>Comparative genomic analysis of Cohnella hashimotonis sp. nov., isolated from the International Space Station.</title>
        <authorList>
            <person name="Venkateswaran K."/>
            <person name="Simpson A."/>
        </authorList>
    </citation>
    <scope>NUCLEOTIDE SEQUENCE</scope>
    <source>
        <strain evidence="2">F6_2S_P_1</strain>
    </source>
</reference>
<name>A0ABT6T9N2_9BACL</name>
<keyword evidence="3" id="KW-1185">Reference proteome</keyword>
<accession>A0ABT6T9N2</accession>
<proteinExistence type="predicted"/>
<organism evidence="2 3">
    <name type="scientific">Cohnella hashimotonis</name>
    <dbReference type="NCBI Taxonomy" id="2826895"/>
    <lineage>
        <taxon>Bacteria</taxon>
        <taxon>Bacillati</taxon>
        <taxon>Bacillota</taxon>
        <taxon>Bacilli</taxon>
        <taxon>Bacillales</taxon>
        <taxon>Paenibacillaceae</taxon>
        <taxon>Cohnella</taxon>
    </lineage>
</organism>
<protein>
    <submittedName>
        <fullName evidence="2">Uncharacterized protein</fullName>
    </submittedName>
</protein>
<dbReference type="RefSeq" id="WP_282906457.1">
    <property type="nucleotide sequence ID" value="NZ_JAGRPV010000001.1"/>
</dbReference>
<feature type="transmembrane region" description="Helical" evidence="1">
    <location>
        <begin position="47"/>
        <end position="71"/>
    </location>
</feature>
<evidence type="ECO:0000256" key="1">
    <source>
        <dbReference type="SAM" id="Phobius"/>
    </source>
</evidence>
<keyword evidence="1" id="KW-0812">Transmembrane</keyword>
<dbReference type="Proteomes" id="UP001161691">
    <property type="component" value="Unassembled WGS sequence"/>
</dbReference>
<gene>
    <name evidence="2" type="ORF">KB449_00205</name>
</gene>
<keyword evidence="1" id="KW-1133">Transmembrane helix</keyword>
<evidence type="ECO:0000313" key="2">
    <source>
        <dbReference type="EMBL" id="MDI4643370.1"/>
    </source>
</evidence>
<comment type="caution">
    <text evidence="2">The sequence shown here is derived from an EMBL/GenBank/DDBJ whole genome shotgun (WGS) entry which is preliminary data.</text>
</comment>
<feature type="transmembrane region" description="Helical" evidence="1">
    <location>
        <begin position="78"/>
        <end position="100"/>
    </location>
</feature>
<sequence length="103" mass="11785">MKNAKTAATLLICQLIFVLLIVPWVVVALTSFIALDSPDSVIDKWPFAIVVFYWAYPIALLLSIVVSWALYHKRRFKGALWWGIIPVLWLLAAIYVVFFLDAF</sequence>